<evidence type="ECO:0000259" key="2">
    <source>
        <dbReference type="PROSITE" id="PS50206"/>
    </source>
</evidence>
<dbReference type="InterPro" id="IPR001763">
    <property type="entry name" value="Rhodanese-like_dom"/>
</dbReference>
<reference evidence="4" key="1">
    <citation type="journal article" date="2019" name="Int. J. Syst. Evol. Microbiol.">
        <title>The Global Catalogue of Microorganisms (GCM) 10K type strain sequencing project: providing services to taxonomists for standard genome sequencing and annotation.</title>
        <authorList>
            <consortium name="The Broad Institute Genomics Platform"/>
            <consortium name="The Broad Institute Genome Sequencing Center for Infectious Disease"/>
            <person name="Wu L."/>
            <person name="Ma J."/>
        </authorList>
    </citation>
    <scope>NUCLEOTIDE SEQUENCE [LARGE SCALE GENOMIC DNA]</scope>
    <source>
        <strain evidence="4">CCUG 50347</strain>
    </source>
</reference>
<dbReference type="SUPFAM" id="SSF52821">
    <property type="entry name" value="Rhodanese/Cell cycle control phosphatase"/>
    <property type="match status" value="1"/>
</dbReference>
<dbReference type="PROSITE" id="PS50206">
    <property type="entry name" value="RHODANESE_3"/>
    <property type="match status" value="1"/>
</dbReference>
<evidence type="ECO:0000256" key="1">
    <source>
        <dbReference type="SAM" id="MobiDB-lite"/>
    </source>
</evidence>
<name>A0ABV9RLF2_9PSEU</name>
<sequence length="121" mass="12607">MTTIREITVDELAAAREDPNPPMLLDVRDRAEYAAGHAPGAVNIPLDELPDHLGELRGGAQIAAICQSGRRSAVAAEQLGTTGIDALSVAGGTSAWVESGRPTLSDQGPSVQPHSKKEELS</sequence>
<feature type="region of interest" description="Disordered" evidence="1">
    <location>
        <begin position="96"/>
        <end position="121"/>
    </location>
</feature>
<keyword evidence="4" id="KW-1185">Reference proteome</keyword>
<dbReference type="InterPro" id="IPR050229">
    <property type="entry name" value="GlpE_sulfurtransferase"/>
</dbReference>
<dbReference type="EMBL" id="JBHSIM010000045">
    <property type="protein sequence ID" value="MFC4834976.1"/>
    <property type="molecule type" value="Genomic_DNA"/>
</dbReference>
<dbReference type="InterPro" id="IPR036873">
    <property type="entry name" value="Rhodanese-like_dom_sf"/>
</dbReference>
<dbReference type="Gene3D" id="3.40.250.10">
    <property type="entry name" value="Rhodanese-like domain"/>
    <property type="match status" value="1"/>
</dbReference>
<feature type="compositionally biased region" description="Polar residues" evidence="1">
    <location>
        <begin position="102"/>
        <end position="113"/>
    </location>
</feature>
<organism evidence="3 4">
    <name type="scientific">Actinomycetospora chibensis</name>
    <dbReference type="NCBI Taxonomy" id="663606"/>
    <lineage>
        <taxon>Bacteria</taxon>
        <taxon>Bacillati</taxon>
        <taxon>Actinomycetota</taxon>
        <taxon>Actinomycetes</taxon>
        <taxon>Pseudonocardiales</taxon>
        <taxon>Pseudonocardiaceae</taxon>
        <taxon>Actinomycetospora</taxon>
    </lineage>
</organism>
<gene>
    <name evidence="3" type="ORF">ACFPEL_21380</name>
</gene>
<dbReference type="Pfam" id="PF00581">
    <property type="entry name" value="Rhodanese"/>
    <property type="match status" value="1"/>
</dbReference>
<evidence type="ECO:0000313" key="4">
    <source>
        <dbReference type="Proteomes" id="UP001595909"/>
    </source>
</evidence>
<accession>A0ABV9RLF2</accession>
<dbReference type="RefSeq" id="WP_274187498.1">
    <property type="nucleotide sequence ID" value="NZ_BAABHN010000045.1"/>
</dbReference>
<dbReference type="PANTHER" id="PTHR43031:SF1">
    <property type="entry name" value="PYRIDINE NUCLEOTIDE-DISULPHIDE OXIDOREDUCTASE"/>
    <property type="match status" value="1"/>
</dbReference>
<protein>
    <submittedName>
        <fullName evidence="3">Rhodanese-like domain-containing protein</fullName>
    </submittedName>
</protein>
<dbReference type="PANTHER" id="PTHR43031">
    <property type="entry name" value="FAD-DEPENDENT OXIDOREDUCTASE"/>
    <property type="match status" value="1"/>
</dbReference>
<dbReference type="Proteomes" id="UP001595909">
    <property type="component" value="Unassembled WGS sequence"/>
</dbReference>
<dbReference type="CDD" id="cd00158">
    <property type="entry name" value="RHOD"/>
    <property type="match status" value="1"/>
</dbReference>
<proteinExistence type="predicted"/>
<evidence type="ECO:0000313" key="3">
    <source>
        <dbReference type="EMBL" id="MFC4834976.1"/>
    </source>
</evidence>
<feature type="domain" description="Rhodanese" evidence="2">
    <location>
        <begin position="18"/>
        <end position="105"/>
    </location>
</feature>
<dbReference type="SMART" id="SM00450">
    <property type="entry name" value="RHOD"/>
    <property type="match status" value="1"/>
</dbReference>
<comment type="caution">
    <text evidence="3">The sequence shown here is derived from an EMBL/GenBank/DDBJ whole genome shotgun (WGS) entry which is preliminary data.</text>
</comment>